<evidence type="ECO:0000259" key="5">
    <source>
        <dbReference type="Pfam" id="PF25876"/>
    </source>
</evidence>
<dbReference type="SUPFAM" id="SSF111369">
    <property type="entry name" value="HlyD-like secretion proteins"/>
    <property type="match status" value="1"/>
</dbReference>
<accession>A0A094LAQ1</accession>
<reference evidence="9 10" key="1">
    <citation type="submission" date="2014-06" db="EMBL/GenBank/DDBJ databases">
        <title>The draft genome sequence of Idiomarina salinarum ISL-52.</title>
        <authorList>
            <person name="Du J."/>
            <person name="Shao Z."/>
        </authorList>
    </citation>
    <scope>NUCLEOTIDE SEQUENCE [LARGE SCALE GENOMIC DNA]</scope>
    <source>
        <strain evidence="9 10">ISL-52</strain>
    </source>
</reference>
<evidence type="ECO:0000313" key="10">
    <source>
        <dbReference type="Proteomes" id="UP000054363"/>
    </source>
</evidence>
<feature type="coiled-coil region" evidence="3">
    <location>
        <begin position="108"/>
        <end position="173"/>
    </location>
</feature>
<feature type="domain" description="Multidrug resistance protein MdtA-like beta-barrel" evidence="7">
    <location>
        <begin position="214"/>
        <end position="302"/>
    </location>
</feature>
<dbReference type="eggNOG" id="COG0845">
    <property type="taxonomic scope" value="Bacteria"/>
</dbReference>
<feature type="signal peptide" evidence="4">
    <location>
        <begin position="1"/>
        <end position="27"/>
    </location>
</feature>
<evidence type="ECO:0000256" key="4">
    <source>
        <dbReference type="SAM" id="SignalP"/>
    </source>
</evidence>
<dbReference type="AlphaFoldDB" id="A0A094LAQ1"/>
<feature type="domain" description="Multidrug resistance protein MdtA-like barrel-sandwich hybrid" evidence="6">
    <location>
        <begin position="68"/>
        <end position="207"/>
    </location>
</feature>
<dbReference type="Gene3D" id="2.40.420.20">
    <property type="match status" value="1"/>
</dbReference>
<comment type="similarity">
    <text evidence="2">Belongs to the membrane fusion protein (MFP) (TC 8.A.1) family.</text>
</comment>
<dbReference type="GO" id="GO:0005886">
    <property type="term" value="C:plasma membrane"/>
    <property type="evidence" value="ECO:0007669"/>
    <property type="project" value="UniProtKB-SubCell"/>
</dbReference>
<sequence length="383" mass="41739">MQQRVRVSLFLPLMAGLSLILAGCSDASDGAAQEQQQQQSITVGVVTIEPATVDVTTVLPGRVSAFKVAEVRPQVSGILQSQLFKEGSVVEAGQQLYQIEPGVYQAEVASAQAAVARAKALIKSTEARFNRFQQLLKENAISQQDYDEAEAAYLQAEAEYKVAQADLNRAELNLRYTRVEAPISGRISRSVLTEGALVTTGQAQPLTYIHQLDPIYVDIAQSSEEYAELQRDIRTGRITTDKNNQAAVTLTVGKGFNFAQTGKLLFNEVTVDPQTSSITLRAQFANPDHVLMPGMYVRAEVARGELQQALLVPQQGVTRDPRGRATAMFVNQDGVVEQRYLTVDRTIGSDWLVTDGVTAGDQVIIEGLQKIKPGDTVTTEEVK</sequence>
<dbReference type="InterPro" id="IPR058625">
    <property type="entry name" value="MdtA-like_BSH"/>
</dbReference>
<dbReference type="InterPro" id="IPR006143">
    <property type="entry name" value="RND_pump_MFP"/>
</dbReference>
<keyword evidence="10" id="KW-1185">Reference proteome</keyword>
<evidence type="ECO:0000259" key="8">
    <source>
        <dbReference type="Pfam" id="PF25967"/>
    </source>
</evidence>
<evidence type="ECO:0000256" key="1">
    <source>
        <dbReference type="ARBA" id="ARBA00004519"/>
    </source>
</evidence>
<dbReference type="PANTHER" id="PTHR30158">
    <property type="entry name" value="ACRA/E-RELATED COMPONENT OF DRUG EFFLUX TRANSPORTER"/>
    <property type="match status" value="1"/>
</dbReference>
<dbReference type="STRING" id="435908.IDSA_04390"/>
<feature type="domain" description="Multidrug resistance protein MdtA-like alpha-helical hairpin" evidence="5">
    <location>
        <begin position="108"/>
        <end position="177"/>
    </location>
</feature>
<dbReference type="Gene3D" id="2.40.30.170">
    <property type="match status" value="1"/>
</dbReference>
<dbReference type="FunFam" id="2.40.420.20:FF:000001">
    <property type="entry name" value="Efflux RND transporter periplasmic adaptor subunit"/>
    <property type="match status" value="1"/>
</dbReference>
<dbReference type="InterPro" id="IPR058627">
    <property type="entry name" value="MdtA-like_C"/>
</dbReference>
<gene>
    <name evidence="9" type="ORF">IDSA_04390</name>
</gene>
<protein>
    <submittedName>
        <fullName evidence="9">Hemolysin D</fullName>
    </submittedName>
</protein>
<dbReference type="NCBIfam" id="TIGR01730">
    <property type="entry name" value="RND_mfp"/>
    <property type="match status" value="1"/>
</dbReference>
<dbReference type="InterPro" id="IPR058626">
    <property type="entry name" value="MdtA-like_b-barrel"/>
</dbReference>
<evidence type="ECO:0000256" key="3">
    <source>
        <dbReference type="SAM" id="Coils"/>
    </source>
</evidence>
<dbReference type="GO" id="GO:0046677">
    <property type="term" value="P:response to antibiotic"/>
    <property type="evidence" value="ECO:0007669"/>
    <property type="project" value="TreeGrafter"/>
</dbReference>
<dbReference type="PANTHER" id="PTHR30158:SF3">
    <property type="entry name" value="MULTIDRUG EFFLUX PUMP SUBUNIT ACRA-RELATED"/>
    <property type="match status" value="1"/>
</dbReference>
<keyword evidence="4" id="KW-0732">Signal</keyword>
<dbReference type="Pfam" id="PF25917">
    <property type="entry name" value="BSH_RND"/>
    <property type="match status" value="1"/>
</dbReference>
<dbReference type="Gene3D" id="1.10.287.470">
    <property type="entry name" value="Helix hairpin bin"/>
    <property type="match status" value="1"/>
</dbReference>
<feature type="domain" description="Multidrug resistance protein MdtA-like C-terminal permuted SH3" evidence="8">
    <location>
        <begin position="308"/>
        <end position="370"/>
    </location>
</feature>
<evidence type="ECO:0000259" key="7">
    <source>
        <dbReference type="Pfam" id="PF25944"/>
    </source>
</evidence>
<dbReference type="Pfam" id="PF25944">
    <property type="entry name" value="Beta-barrel_RND"/>
    <property type="match status" value="1"/>
</dbReference>
<evidence type="ECO:0000313" key="9">
    <source>
        <dbReference type="EMBL" id="KFZ31923.1"/>
    </source>
</evidence>
<dbReference type="Pfam" id="PF25876">
    <property type="entry name" value="HH_MFP_RND"/>
    <property type="match status" value="1"/>
</dbReference>
<dbReference type="PROSITE" id="PS51257">
    <property type="entry name" value="PROKAR_LIPOPROTEIN"/>
    <property type="match status" value="1"/>
</dbReference>
<feature type="chain" id="PRO_5001907668" evidence="4">
    <location>
        <begin position="28"/>
        <end position="383"/>
    </location>
</feature>
<evidence type="ECO:0000256" key="2">
    <source>
        <dbReference type="ARBA" id="ARBA00009477"/>
    </source>
</evidence>
<dbReference type="OrthoDB" id="9800613at2"/>
<dbReference type="Pfam" id="PF25967">
    <property type="entry name" value="RND-MFP_C"/>
    <property type="match status" value="1"/>
</dbReference>
<name>A0A094LAQ1_9GAMM</name>
<dbReference type="Proteomes" id="UP000054363">
    <property type="component" value="Unassembled WGS sequence"/>
</dbReference>
<dbReference type="GO" id="GO:0015562">
    <property type="term" value="F:efflux transmembrane transporter activity"/>
    <property type="evidence" value="ECO:0007669"/>
    <property type="project" value="InterPro"/>
</dbReference>
<evidence type="ECO:0000259" key="6">
    <source>
        <dbReference type="Pfam" id="PF25917"/>
    </source>
</evidence>
<comment type="subcellular location">
    <subcellularLocation>
        <location evidence="1">Cell inner membrane</location>
        <topology evidence="1">Lipid-anchor</topology>
    </subcellularLocation>
</comment>
<dbReference type="InterPro" id="IPR058624">
    <property type="entry name" value="MdtA-like_HH"/>
</dbReference>
<dbReference type="EMBL" id="JPER01000001">
    <property type="protein sequence ID" value="KFZ31923.1"/>
    <property type="molecule type" value="Genomic_DNA"/>
</dbReference>
<comment type="caution">
    <text evidence="9">The sequence shown here is derived from an EMBL/GenBank/DDBJ whole genome shotgun (WGS) entry which is preliminary data.</text>
</comment>
<dbReference type="Gene3D" id="2.40.50.100">
    <property type="match status" value="1"/>
</dbReference>
<proteinExistence type="inferred from homology"/>
<dbReference type="RefSeq" id="WP_034774485.1">
    <property type="nucleotide sequence ID" value="NZ_JPER01000001.1"/>
</dbReference>
<keyword evidence="3" id="KW-0175">Coiled coil</keyword>
<organism evidence="9 10">
    <name type="scientific">Pseudidiomarina salinarum</name>
    <dbReference type="NCBI Taxonomy" id="435908"/>
    <lineage>
        <taxon>Bacteria</taxon>
        <taxon>Pseudomonadati</taxon>
        <taxon>Pseudomonadota</taxon>
        <taxon>Gammaproteobacteria</taxon>
        <taxon>Alteromonadales</taxon>
        <taxon>Idiomarinaceae</taxon>
        <taxon>Pseudidiomarina</taxon>
    </lineage>
</organism>